<dbReference type="PROSITE" id="PS51375">
    <property type="entry name" value="PPR"/>
    <property type="match status" value="1"/>
</dbReference>
<dbReference type="PANTHER" id="PTHR47939">
    <property type="entry name" value="MEMBRANE-ASSOCIATED SALT-INDUCIBLE PROTEIN-LIKE"/>
    <property type="match status" value="1"/>
</dbReference>
<evidence type="ECO:0000313" key="2">
    <source>
        <dbReference type="EMBL" id="OQR83301.1"/>
    </source>
</evidence>
<dbReference type="Proteomes" id="UP000243579">
    <property type="component" value="Unassembled WGS sequence"/>
</dbReference>
<proteinExistence type="predicted"/>
<gene>
    <name evidence="2" type="ORF">ACHHYP_14865</name>
</gene>
<dbReference type="OrthoDB" id="185373at2759"/>
<dbReference type="InterPro" id="IPR050667">
    <property type="entry name" value="PPR-containing_protein"/>
</dbReference>
<dbReference type="EMBL" id="JNBR01002243">
    <property type="protein sequence ID" value="OQR83301.1"/>
    <property type="molecule type" value="Genomic_DNA"/>
</dbReference>
<comment type="caution">
    <text evidence="2">The sequence shown here is derived from an EMBL/GenBank/DDBJ whole genome shotgun (WGS) entry which is preliminary data.</text>
</comment>
<protein>
    <recommendedName>
        <fullName evidence="4">Pentacotripeptide-repeat region of PRORP domain-containing protein</fullName>
    </recommendedName>
</protein>
<evidence type="ECO:0008006" key="4">
    <source>
        <dbReference type="Google" id="ProtNLM"/>
    </source>
</evidence>
<dbReference type="AlphaFoldDB" id="A0A1V9YC61"/>
<reference evidence="2 3" key="1">
    <citation type="journal article" date="2014" name="Genome Biol. Evol.">
        <title>The secreted proteins of Achlya hypogyna and Thraustotheca clavata identify the ancestral oomycete secretome and reveal gene acquisitions by horizontal gene transfer.</title>
        <authorList>
            <person name="Misner I."/>
            <person name="Blouin N."/>
            <person name="Leonard G."/>
            <person name="Richards T.A."/>
            <person name="Lane C.E."/>
        </authorList>
    </citation>
    <scope>NUCLEOTIDE SEQUENCE [LARGE SCALE GENOMIC DNA]</scope>
    <source>
        <strain evidence="2 3">ATCC 48635</strain>
    </source>
</reference>
<feature type="repeat" description="PPR" evidence="1">
    <location>
        <begin position="339"/>
        <end position="376"/>
    </location>
</feature>
<dbReference type="STRING" id="1202772.A0A1V9YC61"/>
<sequence length="925" mass="101949">MLRHCRRLAGRRSFCAAAGPSIDALATDDSQWPRALAELSTTQWQELLAHAPAHSGFAAQLHKPGASSYVHLASKSPELLEPLLRVMITGVHATHPESPEAQEAYLVDVLRRMATLTSDAKMVRASSFVATSIAPTNPTQASLLFRASFLASKDKAGPSGAFHFLFTTLTKHDHMEEAHRLLAFAKDHRIKPRSDHLGYVLHQLQRTRASAIPSFLELTLDVLGRFKLETNFRFWHQSLSSATAVEATPLVLQLYEVMRSKRIKPRPEISLLLLEYFHPRHDRTADTDAFARIYDDAVAVGTASPAIFGTALDATVLTKDSAFVQRVLADMAAANCTMDAALYNAALRALAQSDDAADAETASKLFGRMEAAGVPPTTSTVTALAKLHRRSPETLRACMERLAPAFAGTMASGPISDPASHCAHIAINNLVRFEKDPAAAASLLSALQADDRWRLDAFMVDRIIRSLLHAREFALATEWLLAFGATHDVGRSVYEAWFAISHQAKASLAQAPAVFAQWRRSMELTVDDYGLAIYALCQRQDLAAALDIYSQLEGPPSEKICVALMKALHQEQAQVKRTRHQRVDDGFKRFFRIAIAQHEARAPTFHAALNLATAAHDADFVAEVIDATVIDRPADAWRLDLPAYNKALCACAAHSELHTLGLQVYERMHAEQIAPDELTMMACVKMAKSFPASAATFGLLEDFRRLDRWPTIKVYTAFLEILAQNEQWADCDLLLQVLEAQGVALDLKAATLFGCVFAQQRKQTALLELVAHMHAKGIAPDALFLREILARLAVHWDIDMRLEFCKQVLTVARSQVYYLSTIELCLSQNLLDRALNLVVQMECDGFTVDAAVLVDVIDRAASTRDMEKVVSVVAQLMDGDVAREVPFGPEVLSVLLRKCAAMQIKTGTSLQFIRRQAAALGYPPE</sequence>
<keyword evidence="3" id="KW-1185">Reference proteome</keyword>
<evidence type="ECO:0000313" key="3">
    <source>
        <dbReference type="Proteomes" id="UP000243579"/>
    </source>
</evidence>
<name>A0A1V9YC61_ACHHY</name>
<evidence type="ECO:0000256" key="1">
    <source>
        <dbReference type="PROSITE-ProRule" id="PRU00708"/>
    </source>
</evidence>
<dbReference type="InterPro" id="IPR002885">
    <property type="entry name" value="PPR_rpt"/>
</dbReference>
<organism evidence="2 3">
    <name type="scientific">Achlya hypogyna</name>
    <name type="common">Oomycete</name>
    <name type="synonym">Protoachlya hypogyna</name>
    <dbReference type="NCBI Taxonomy" id="1202772"/>
    <lineage>
        <taxon>Eukaryota</taxon>
        <taxon>Sar</taxon>
        <taxon>Stramenopiles</taxon>
        <taxon>Oomycota</taxon>
        <taxon>Saprolegniomycetes</taxon>
        <taxon>Saprolegniales</taxon>
        <taxon>Achlyaceae</taxon>
        <taxon>Achlya</taxon>
    </lineage>
</organism>
<accession>A0A1V9YC61</accession>
<dbReference type="InterPro" id="IPR011990">
    <property type="entry name" value="TPR-like_helical_dom_sf"/>
</dbReference>
<dbReference type="PANTHER" id="PTHR47939:SF1">
    <property type="entry name" value="OS04G0684500 PROTEIN"/>
    <property type="match status" value="1"/>
</dbReference>
<dbReference type="Gene3D" id="1.25.40.10">
    <property type="entry name" value="Tetratricopeptide repeat domain"/>
    <property type="match status" value="2"/>
</dbReference>